<name>A0A318RNP8_WILLI</name>
<dbReference type="Proteomes" id="UP000247591">
    <property type="component" value="Unassembled WGS sequence"/>
</dbReference>
<comment type="caution">
    <text evidence="1">The sequence shown here is derived from an EMBL/GenBank/DDBJ whole genome shotgun (WGS) entry which is preliminary data.</text>
</comment>
<sequence length="105" mass="10479">MTNPSTPLRPGDQLASTTCATRVVVVKVPADNDVSIACGGAPMIPAATAEKIAGDGGTPTTLLGKRYTDADGTVELLCTSPGTGELTINGTPLSIKSAKPLPASD</sequence>
<reference evidence="1 2" key="1">
    <citation type="submission" date="2018-06" db="EMBL/GenBank/DDBJ databases">
        <title>Genomic Encyclopedia of Type Strains, Phase IV (KMG-IV): sequencing the most valuable type-strain genomes for metagenomic binning, comparative biology and taxonomic classification.</title>
        <authorList>
            <person name="Goeker M."/>
        </authorList>
    </citation>
    <scope>NUCLEOTIDE SEQUENCE [LARGE SCALE GENOMIC DNA]</scope>
    <source>
        <strain evidence="1 2">DSM 45521</strain>
    </source>
</reference>
<dbReference type="EMBL" id="QJSP01000008">
    <property type="protein sequence ID" value="PYE16363.1"/>
    <property type="molecule type" value="Genomic_DNA"/>
</dbReference>
<evidence type="ECO:0000313" key="1">
    <source>
        <dbReference type="EMBL" id="PYE16363.1"/>
    </source>
</evidence>
<organism evidence="1 2">
    <name type="scientific">Williamsia limnetica</name>
    <dbReference type="NCBI Taxonomy" id="882452"/>
    <lineage>
        <taxon>Bacteria</taxon>
        <taxon>Bacillati</taxon>
        <taxon>Actinomycetota</taxon>
        <taxon>Actinomycetes</taxon>
        <taxon>Mycobacteriales</taxon>
        <taxon>Nocardiaceae</taxon>
        <taxon>Williamsia</taxon>
    </lineage>
</organism>
<protein>
    <submittedName>
        <fullName evidence="1">Uncharacterized protein</fullName>
    </submittedName>
</protein>
<keyword evidence="2" id="KW-1185">Reference proteome</keyword>
<evidence type="ECO:0000313" key="2">
    <source>
        <dbReference type="Proteomes" id="UP000247591"/>
    </source>
</evidence>
<dbReference type="RefSeq" id="WP_110470237.1">
    <property type="nucleotide sequence ID" value="NZ_QJSP01000008.1"/>
</dbReference>
<dbReference type="AlphaFoldDB" id="A0A318RNP8"/>
<gene>
    <name evidence="1" type="ORF">DFR67_108114</name>
</gene>
<proteinExistence type="predicted"/>
<dbReference type="OrthoDB" id="7478453at2"/>
<accession>A0A318RNP8</accession>